<keyword evidence="3" id="KW-1185">Reference proteome</keyword>
<evidence type="ECO:0000256" key="1">
    <source>
        <dbReference type="SAM" id="SignalP"/>
    </source>
</evidence>
<keyword evidence="1" id="KW-0732">Signal</keyword>
<dbReference type="EMBL" id="CP081150">
    <property type="protein sequence ID" value="QZA78336.1"/>
    <property type="molecule type" value="Genomic_DNA"/>
</dbReference>
<sequence>MKTQKSNHALQRAVAIFCIAIACGLSACSSNPAAPSTKPVEPTPAAANQTAPSIIIQSRSSKAITEDIIRYRTSKGMKIRSKSTLRLEFMMMMSNTKSPTEARMSYVLNQTESGWRVTARVYQITNPGSQQEKVQEITAAVSDKLTEELASYAKISGKP</sequence>
<proteinExistence type="predicted"/>
<reference evidence="2 3" key="1">
    <citation type="submission" date="2021-08" db="EMBL/GenBank/DDBJ databases">
        <title>complete genome sequencing of Deefgea sp. D25.</title>
        <authorList>
            <person name="Bae J.-W."/>
            <person name="Gim D.-H."/>
        </authorList>
    </citation>
    <scope>NUCLEOTIDE SEQUENCE [LARGE SCALE GENOMIC DNA]</scope>
    <source>
        <strain evidence="2 3">D25</strain>
    </source>
</reference>
<name>A0ABX8Z6W9_9NEIS</name>
<protein>
    <recommendedName>
        <fullName evidence="4">Lipoprotein</fullName>
    </recommendedName>
</protein>
<dbReference type="Proteomes" id="UP000825679">
    <property type="component" value="Chromosome"/>
</dbReference>
<evidence type="ECO:0000313" key="2">
    <source>
        <dbReference type="EMBL" id="QZA78336.1"/>
    </source>
</evidence>
<organism evidence="2 3">
    <name type="scientific">Deefgea tanakiae</name>
    <dbReference type="NCBI Taxonomy" id="2865840"/>
    <lineage>
        <taxon>Bacteria</taxon>
        <taxon>Pseudomonadati</taxon>
        <taxon>Pseudomonadota</taxon>
        <taxon>Betaproteobacteria</taxon>
        <taxon>Neisseriales</taxon>
        <taxon>Chitinibacteraceae</taxon>
        <taxon>Deefgea</taxon>
    </lineage>
</organism>
<evidence type="ECO:0008006" key="4">
    <source>
        <dbReference type="Google" id="ProtNLM"/>
    </source>
</evidence>
<evidence type="ECO:0000313" key="3">
    <source>
        <dbReference type="Proteomes" id="UP000825679"/>
    </source>
</evidence>
<feature type="signal peptide" evidence="1">
    <location>
        <begin position="1"/>
        <end position="33"/>
    </location>
</feature>
<accession>A0ABX8Z6W9</accession>
<dbReference type="PROSITE" id="PS51257">
    <property type="entry name" value="PROKAR_LIPOPROTEIN"/>
    <property type="match status" value="1"/>
</dbReference>
<feature type="chain" id="PRO_5046523924" description="Lipoprotein" evidence="1">
    <location>
        <begin position="34"/>
        <end position="159"/>
    </location>
</feature>
<gene>
    <name evidence="2" type="ORF">K4H28_02645</name>
</gene>
<dbReference type="RefSeq" id="WP_221006829.1">
    <property type="nucleotide sequence ID" value="NZ_CP081150.1"/>
</dbReference>